<dbReference type="PANTHER" id="PTHR35845">
    <property type="entry name" value="SPERMATOGENESIS-ASSOCIATED SERINE-RICH PROTEIN 1"/>
    <property type="match status" value="1"/>
</dbReference>
<feature type="region of interest" description="Disordered" evidence="1">
    <location>
        <begin position="1"/>
        <end position="49"/>
    </location>
</feature>
<dbReference type="InterPro" id="IPR029165">
    <property type="entry name" value="SASRP1"/>
</dbReference>
<dbReference type="Pfam" id="PF15160">
    <property type="entry name" value="SASRP1"/>
    <property type="match status" value="1"/>
</dbReference>
<feature type="compositionally biased region" description="Basic residues" evidence="1">
    <location>
        <begin position="32"/>
        <end position="43"/>
    </location>
</feature>
<feature type="compositionally biased region" description="Basic and acidic residues" evidence="1">
    <location>
        <begin position="20"/>
        <end position="31"/>
    </location>
</feature>
<dbReference type="GeneID" id="109576580"/>
<sequence length="395" mass="43497">MTLHFSGPLASSGFSPDPGDEGREPLSSERLHHVRRPRSRGKPRGPGSTAWWEAAARVAGLVSWQPRNAPPRVKQVAAASLLPLAPGSSACTSAVRLPVEVAESMDAGSGPPGSHLRLLYSRDLKKVQEKGDSDITTGEKRYSTKRKDLLESKGCFASVISPGRRVSPSSTETGLSVGGPLSPGRGFVHLDPAAELDLKSSSSHSDHSSETSQPEVQKDKYPQEFSLLKLQTKDGQRPEWTFYPRFSSNIHTYHVGKQCFFNGVFLGNRRSLSERIVDKSLGRKKCVLDPRNGIPKLTPGDNPYMYPEQSKGFHKAGSTLPPVNFSIVPYEKKFDTFIPLEPLPQIPNLPFWVKEKANMLKSEIREVEELDDWQPAVSLLHCLLPAGSLDFPRQS</sequence>
<name>A0ABM4RDT5_BOSIN</name>
<dbReference type="PANTHER" id="PTHR35845:SF1">
    <property type="entry name" value="SPERMATOGENESIS-ASSOCIATED SERINE-RICH PROTEIN 1"/>
    <property type="match status" value="1"/>
</dbReference>
<feature type="region of interest" description="Disordered" evidence="1">
    <location>
        <begin position="198"/>
        <end position="221"/>
    </location>
</feature>
<proteinExistence type="predicted"/>
<gene>
    <name evidence="3" type="primary">SPATS1</name>
</gene>
<keyword evidence="2" id="KW-1185">Reference proteome</keyword>
<reference evidence="3" key="1">
    <citation type="submission" date="2025-08" db="UniProtKB">
        <authorList>
            <consortium name="RefSeq"/>
        </authorList>
    </citation>
    <scope>IDENTIFICATION</scope>
    <source>
        <tissue evidence="3">Blood</tissue>
    </source>
</reference>
<protein>
    <submittedName>
        <fullName evidence="3">Spermatogenesis-associated serine-rich protein 1</fullName>
    </submittedName>
</protein>
<evidence type="ECO:0000313" key="3">
    <source>
        <dbReference type="RefSeq" id="XP_070633712.1"/>
    </source>
</evidence>
<evidence type="ECO:0000256" key="1">
    <source>
        <dbReference type="SAM" id="MobiDB-lite"/>
    </source>
</evidence>
<organism evidence="2 3">
    <name type="scientific">Bos indicus</name>
    <name type="common">Zebu</name>
    <dbReference type="NCBI Taxonomy" id="9915"/>
    <lineage>
        <taxon>Eukaryota</taxon>
        <taxon>Metazoa</taxon>
        <taxon>Chordata</taxon>
        <taxon>Craniata</taxon>
        <taxon>Vertebrata</taxon>
        <taxon>Euteleostomi</taxon>
        <taxon>Mammalia</taxon>
        <taxon>Eutheria</taxon>
        <taxon>Laurasiatheria</taxon>
        <taxon>Artiodactyla</taxon>
        <taxon>Ruminantia</taxon>
        <taxon>Pecora</taxon>
        <taxon>Bovidae</taxon>
        <taxon>Bovinae</taxon>
        <taxon>Bos</taxon>
    </lineage>
</organism>
<dbReference type="Proteomes" id="UP001652663">
    <property type="component" value="Chromosome 23"/>
</dbReference>
<accession>A0ABM4RDT5</accession>
<dbReference type="RefSeq" id="XP_070633712.1">
    <property type="nucleotide sequence ID" value="XM_070777611.1"/>
</dbReference>
<evidence type="ECO:0000313" key="2">
    <source>
        <dbReference type="Proteomes" id="UP001652663"/>
    </source>
</evidence>
<feature type="region of interest" description="Disordered" evidence="1">
    <location>
        <begin position="161"/>
        <end position="186"/>
    </location>
</feature>